<dbReference type="STRING" id="1141662.OOA_08537"/>
<dbReference type="AlphaFoldDB" id="K8WY14"/>
<dbReference type="PATRIC" id="fig|1141662.3.peg.1733"/>
<keyword evidence="3" id="KW-1185">Reference proteome</keyword>
<dbReference type="Pfam" id="PF00419">
    <property type="entry name" value="Fimbrial"/>
    <property type="match status" value="1"/>
</dbReference>
<protein>
    <submittedName>
        <fullName evidence="2">Fimbrial subunit</fullName>
    </submittedName>
</protein>
<feature type="domain" description="Fimbrial-type adhesion" evidence="1">
    <location>
        <begin position="17"/>
        <end position="160"/>
    </location>
</feature>
<reference evidence="2 3" key="1">
    <citation type="journal article" date="2012" name="BMC Genomics">
        <title>Comparative genomics of bacteria in the genus Providencia isolated from wild Drosophila melanogaster.</title>
        <authorList>
            <person name="Galac M.R."/>
            <person name="Lazzaro B.P."/>
        </authorList>
    </citation>
    <scope>NUCLEOTIDE SEQUENCE [LARGE SCALE GENOMIC DNA]</scope>
    <source>
        <strain evidence="2 3">DSM 19968</strain>
    </source>
</reference>
<dbReference type="InterPro" id="IPR050263">
    <property type="entry name" value="Bact_Fimbrial_Adh_Pro"/>
</dbReference>
<dbReference type="eggNOG" id="COG3539">
    <property type="taxonomic scope" value="Bacteria"/>
</dbReference>
<dbReference type="GO" id="GO:0043709">
    <property type="term" value="P:cell adhesion involved in single-species biofilm formation"/>
    <property type="evidence" value="ECO:0007669"/>
    <property type="project" value="TreeGrafter"/>
</dbReference>
<dbReference type="InterPro" id="IPR036937">
    <property type="entry name" value="Adhesion_dom_fimbrial_sf"/>
</dbReference>
<dbReference type="SUPFAM" id="SSF49401">
    <property type="entry name" value="Bacterial adhesins"/>
    <property type="match status" value="1"/>
</dbReference>
<organism evidence="2 3">
    <name type="scientific">Providencia burhodogranariea DSM 19968</name>
    <dbReference type="NCBI Taxonomy" id="1141662"/>
    <lineage>
        <taxon>Bacteria</taxon>
        <taxon>Pseudomonadati</taxon>
        <taxon>Pseudomonadota</taxon>
        <taxon>Gammaproteobacteria</taxon>
        <taxon>Enterobacterales</taxon>
        <taxon>Morganellaceae</taxon>
        <taxon>Providencia</taxon>
    </lineage>
</organism>
<evidence type="ECO:0000259" key="1">
    <source>
        <dbReference type="Pfam" id="PF00419"/>
    </source>
</evidence>
<dbReference type="Gene3D" id="2.60.40.1090">
    <property type="entry name" value="Fimbrial-type adhesion domain"/>
    <property type="match status" value="1"/>
</dbReference>
<dbReference type="OrthoDB" id="6454848at2"/>
<dbReference type="EMBL" id="AKKL01000021">
    <property type="protein sequence ID" value="EKT62282.1"/>
    <property type="molecule type" value="Genomic_DNA"/>
</dbReference>
<dbReference type="PANTHER" id="PTHR33420">
    <property type="entry name" value="FIMBRIAL SUBUNIT ELFA-RELATED"/>
    <property type="match status" value="1"/>
</dbReference>
<dbReference type="InterPro" id="IPR008966">
    <property type="entry name" value="Adhesion_dom_sf"/>
</dbReference>
<dbReference type="Proteomes" id="UP000009336">
    <property type="component" value="Unassembled WGS sequence"/>
</dbReference>
<comment type="caution">
    <text evidence="2">The sequence shown here is derived from an EMBL/GenBank/DDBJ whole genome shotgun (WGS) entry which is preliminary data.</text>
</comment>
<accession>K8WY14</accession>
<gene>
    <name evidence="2" type="ORF">OOA_08537</name>
</gene>
<dbReference type="InterPro" id="IPR000259">
    <property type="entry name" value="Adhesion_dom_fimbrial"/>
</dbReference>
<sequence>MLSFLSKADIGQINLVMKANLVSNACTISPETVNQTVNLGTWATRQFKETYKGVPPKRFIINLIDCGPAATGLKVTFSGVVDPNNNMLLKLDAASTATNLGISILDRNRNMIKPGVETIIYPVRANSTNIPLEFYAQYVATNKNVTAGTANSQATFVLEYL</sequence>
<name>K8WY14_9GAMM</name>
<proteinExistence type="predicted"/>
<dbReference type="PANTHER" id="PTHR33420:SF25">
    <property type="entry name" value="PROTEIN FIMF"/>
    <property type="match status" value="1"/>
</dbReference>
<dbReference type="HOGENOM" id="CLU_088965_0_2_6"/>
<evidence type="ECO:0000313" key="2">
    <source>
        <dbReference type="EMBL" id="EKT62282.1"/>
    </source>
</evidence>
<evidence type="ECO:0000313" key="3">
    <source>
        <dbReference type="Proteomes" id="UP000009336"/>
    </source>
</evidence>
<dbReference type="GO" id="GO:0009289">
    <property type="term" value="C:pilus"/>
    <property type="evidence" value="ECO:0007669"/>
    <property type="project" value="InterPro"/>
</dbReference>